<dbReference type="Pfam" id="PF09359">
    <property type="entry name" value="VTC"/>
    <property type="match status" value="1"/>
</dbReference>
<gene>
    <name evidence="2" type="ORF">Q3982_07700</name>
</gene>
<dbReference type="InterPro" id="IPR018966">
    <property type="entry name" value="VTC_domain"/>
</dbReference>
<dbReference type="Gene3D" id="3.20.100.30">
    <property type="entry name" value="VTC, catalytic tunnel domain"/>
    <property type="match status" value="1"/>
</dbReference>
<name>A0AA43RKN2_9ACTN</name>
<proteinExistence type="predicted"/>
<sequence length="96" mass="11323">LRPVVIVDYIREAYIYGPENVRITFDKEIRTGMNNLDMFNPRIPTLPVMDENLVVLEVKFQRVLPDFIKNLLTGISAQRMAVSKYVLCRRFEEKDF</sequence>
<dbReference type="GO" id="GO:0006799">
    <property type="term" value="P:polyphosphate biosynthetic process"/>
    <property type="evidence" value="ECO:0007669"/>
    <property type="project" value="UniProtKB-ARBA"/>
</dbReference>
<accession>A0AA43RKN2</accession>
<reference evidence="2" key="1">
    <citation type="submission" date="2023-07" db="EMBL/GenBank/DDBJ databases">
        <title>Between Cages and Wild: Unraveling the Impact of Captivity on Animal Microbiomes and Antimicrobial Resistance.</title>
        <authorList>
            <person name="Schmartz G.P."/>
            <person name="Rehner J."/>
            <person name="Schuff M.J."/>
            <person name="Becker S.L."/>
            <person name="Kravczyk M."/>
            <person name="Gurevich A."/>
            <person name="Francke R."/>
            <person name="Mueller R."/>
            <person name="Keller V."/>
            <person name="Keller A."/>
        </authorList>
    </citation>
    <scope>NUCLEOTIDE SEQUENCE</scope>
    <source>
        <strain evidence="2">S12M_St_49</strain>
    </source>
</reference>
<keyword evidence="3" id="KW-1185">Reference proteome</keyword>
<dbReference type="AlphaFoldDB" id="A0AA43RKN2"/>
<organism evidence="2 3">
    <name type="scientific">Phoenicibacter congonensis</name>
    <dbReference type="NCBI Taxonomy" id="1944646"/>
    <lineage>
        <taxon>Bacteria</taxon>
        <taxon>Bacillati</taxon>
        <taxon>Actinomycetota</taxon>
        <taxon>Coriobacteriia</taxon>
        <taxon>Eggerthellales</taxon>
        <taxon>Eggerthellaceae</taxon>
        <taxon>Phoenicibacter</taxon>
    </lineage>
</organism>
<dbReference type="InterPro" id="IPR042267">
    <property type="entry name" value="VTC_sf"/>
</dbReference>
<evidence type="ECO:0000313" key="2">
    <source>
        <dbReference type="EMBL" id="MDO4842541.1"/>
    </source>
</evidence>
<protein>
    <submittedName>
        <fullName evidence="2">VTC domain-containing protein</fullName>
    </submittedName>
</protein>
<dbReference type="EMBL" id="JAUMVS010000207">
    <property type="protein sequence ID" value="MDO4842541.1"/>
    <property type="molecule type" value="Genomic_DNA"/>
</dbReference>
<dbReference type="Proteomes" id="UP001168575">
    <property type="component" value="Unassembled WGS sequence"/>
</dbReference>
<comment type="caution">
    <text evidence="2">The sequence shown here is derived from an EMBL/GenBank/DDBJ whole genome shotgun (WGS) entry which is preliminary data.</text>
</comment>
<feature type="domain" description="VTC" evidence="1">
    <location>
        <begin position="1"/>
        <end position="88"/>
    </location>
</feature>
<evidence type="ECO:0000313" key="3">
    <source>
        <dbReference type="Proteomes" id="UP001168575"/>
    </source>
</evidence>
<evidence type="ECO:0000259" key="1">
    <source>
        <dbReference type="Pfam" id="PF09359"/>
    </source>
</evidence>
<feature type="non-terminal residue" evidence="2">
    <location>
        <position position="1"/>
    </location>
</feature>